<sequence length="548" mass="60254">MVAGTQPTQSRFDAQRGTCLTPAWVTATAAKHNLDPSARDAQNRRKNPLLQPGMKIPRFTLKDARMDIANIFGSCMLPGEIIRGLGETVHPNGSQAFPGVVNGTVVIERNDWQSHDLSRVVLIILLQEVVGYGVSLFETGGGLHCAQRMSGQGLGRCTPTHINPEVWTSGKLSTLNVYANETAPTTNGYNGVGGLYTLTDNVKEALKGPLSTKGNFSKPYSIDFWRDYNTSEQVINYFGYANAVNRSQISKTSACANDFFGCMNGCSKSYACTLAERDGKPCMLVAMMVATYDPGYFQALMANNHIPAYFCFGGYTGMLDYVINVMNSGGSVVFYEFEPDILFYQYPGKFTRIAFPRSDPANVALATGSFGEKGYGNETTNPLSTDYPTIPLMRYMSKVVTTDTFLNSFLTRMQLAPLDINNIFADYVTFSSNATIADPVFDAACKWVQNSYLTWSNWVDALPLCTMQSNIQYTFNGCNASTRVVTFAWNTPHPSNASLPYDCEGGIVVVPPSYATSKSCDWLSANTKTWMNWMSSPPICDASFYNYT</sequence>
<dbReference type="OMA" id="YHELVIA"/>
<dbReference type="AlphaFoldDB" id="A0A067BGI8"/>
<feature type="non-terminal residue" evidence="1">
    <location>
        <position position="548"/>
    </location>
</feature>
<reference evidence="1 2" key="1">
    <citation type="journal article" date="2013" name="PLoS Genet.">
        <title>Distinctive expansion of potential virulence genes in the genome of the oomycete fish pathogen Saprolegnia parasitica.</title>
        <authorList>
            <person name="Jiang R.H."/>
            <person name="de Bruijn I."/>
            <person name="Haas B.J."/>
            <person name="Belmonte R."/>
            <person name="Lobach L."/>
            <person name="Christie J."/>
            <person name="van den Ackerveken G."/>
            <person name="Bottin A."/>
            <person name="Bulone V."/>
            <person name="Diaz-Moreno S.M."/>
            <person name="Dumas B."/>
            <person name="Fan L."/>
            <person name="Gaulin E."/>
            <person name="Govers F."/>
            <person name="Grenville-Briggs L.J."/>
            <person name="Horner N.R."/>
            <person name="Levin J.Z."/>
            <person name="Mammella M."/>
            <person name="Meijer H.J."/>
            <person name="Morris P."/>
            <person name="Nusbaum C."/>
            <person name="Oome S."/>
            <person name="Phillips A.J."/>
            <person name="van Rooyen D."/>
            <person name="Rzeszutek E."/>
            <person name="Saraiva M."/>
            <person name="Secombes C.J."/>
            <person name="Seidl M.F."/>
            <person name="Snel B."/>
            <person name="Stassen J.H."/>
            <person name="Sykes S."/>
            <person name="Tripathy S."/>
            <person name="van den Berg H."/>
            <person name="Vega-Arreguin J.C."/>
            <person name="Wawra S."/>
            <person name="Young S.K."/>
            <person name="Zeng Q."/>
            <person name="Dieguez-Uribeondo J."/>
            <person name="Russ C."/>
            <person name="Tyler B.M."/>
            <person name="van West P."/>
        </authorList>
    </citation>
    <scope>NUCLEOTIDE SEQUENCE [LARGE SCALE GENOMIC DNA]</scope>
    <source>
        <strain evidence="1 2">CBS 223.65</strain>
    </source>
</reference>
<dbReference type="RefSeq" id="XP_012213437.1">
    <property type="nucleotide sequence ID" value="XM_012358047.1"/>
</dbReference>
<proteinExistence type="predicted"/>
<dbReference type="VEuPathDB" id="FungiDB:SPRG_18610"/>
<gene>
    <name evidence="1" type="ORF">SPRG_18610</name>
</gene>
<dbReference type="EMBL" id="KK584518">
    <property type="protein sequence ID" value="KDO15855.1"/>
    <property type="molecule type" value="Genomic_DNA"/>
</dbReference>
<evidence type="ECO:0000313" key="2">
    <source>
        <dbReference type="Proteomes" id="UP000030745"/>
    </source>
</evidence>
<name>A0A067BGI8_SAPPC</name>
<evidence type="ECO:0000313" key="1">
    <source>
        <dbReference type="EMBL" id="KDO15855.1"/>
    </source>
</evidence>
<organism evidence="1 2">
    <name type="scientific">Saprolegnia parasitica (strain CBS 223.65)</name>
    <dbReference type="NCBI Taxonomy" id="695850"/>
    <lineage>
        <taxon>Eukaryota</taxon>
        <taxon>Sar</taxon>
        <taxon>Stramenopiles</taxon>
        <taxon>Oomycota</taxon>
        <taxon>Saprolegniomycetes</taxon>
        <taxon>Saprolegniales</taxon>
        <taxon>Saprolegniaceae</taxon>
        <taxon>Saprolegnia</taxon>
    </lineage>
</organism>
<protein>
    <submittedName>
        <fullName evidence="1">Uncharacterized protein</fullName>
    </submittedName>
</protein>
<accession>A0A067BGI8</accession>
<dbReference type="Proteomes" id="UP000030745">
    <property type="component" value="Unassembled WGS sequence"/>
</dbReference>
<dbReference type="GeneID" id="24140133"/>
<keyword evidence="2" id="KW-1185">Reference proteome</keyword>
<dbReference type="KEGG" id="spar:SPRG_18610"/>
<dbReference type="OrthoDB" id="167531at2759"/>